<dbReference type="NCBIfam" id="NF008967">
    <property type="entry name" value="PRK12313.1"/>
    <property type="match status" value="1"/>
</dbReference>
<dbReference type="Gene3D" id="2.60.40.1180">
    <property type="entry name" value="Golgi alpha-mannosidase II"/>
    <property type="match status" value="1"/>
</dbReference>
<dbReference type="CDD" id="cd11322">
    <property type="entry name" value="AmyAc_Glg_BE"/>
    <property type="match status" value="1"/>
</dbReference>
<dbReference type="InterPro" id="IPR044143">
    <property type="entry name" value="GlgB_N_E_set_prok"/>
</dbReference>
<dbReference type="Gene3D" id="2.60.40.10">
    <property type="entry name" value="Immunoglobulins"/>
    <property type="match status" value="1"/>
</dbReference>
<keyword evidence="5 10" id="KW-0321">Glycogen metabolism</keyword>
<evidence type="ECO:0000256" key="7">
    <source>
        <dbReference type="ARBA" id="ARBA00022679"/>
    </source>
</evidence>
<dbReference type="GO" id="GO:0003844">
    <property type="term" value="F:1,4-alpha-glucan branching enzyme activity"/>
    <property type="evidence" value="ECO:0007669"/>
    <property type="project" value="UniProtKB-EC"/>
</dbReference>
<dbReference type="PIRSF" id="PIRSF000463">
    <property type="entry name" value="GlgB"/>
    <property type="match status" value="1"/>
</dbReference>
<dbReference type="NCBIfam" id="TIGR01515">
    <property type="entry name" value="branching_enzym"/>
    <property type="match status" value="1"/>
</dbReference>
<feature type="active site" description="Proton donor" evidence="10">
    <location>
        <position position="355"/>
    </location>
</feature>
<comment type="subunit">
    <text evidence="10">Monomer.</text>
</comment>
<comment type="catalytic activity">
    <reaction evidence="1 10">
        <text>Transfers a segment of a (1-&gt;4)-alpha-D-glucan chain to a primary hydroxy group in a similar glucan chain.</text>
        <dbReference type="EC" id="2.4.1.18"/>
    </reaction>
</comment>
<reference evidence="12 13" key="1">
    <citation type="submission" date="2018-02" db="EMBL/GenBank/DDBJ databases">
        <title>Draft genome sequence of Streptococcus oricebi CCUG 70868T type strain.</title>
        <authorList>
            <person name="Mendez V."/>
            <person name="Salva-Serra F."/>
            <person name="Jaen-Luchoro D."/>
            <person name="Gonzales-Siles L."/>
            <person name="Karlsson R."/>
            <person name="Engstrom-Jakobsson H."/>
            <person name="Busquets A."/>
            <person name="Gomila M."/>
            <person name="Pineiro-Iglesias B."/>
            <person name="Bennasar-Figueras A."/>
            <person name="Seeger M."/>
            <person name="Moore E."/>
        </authorList>
    </citation>
    <scope>NUCLEOTIDE SEQUENCE [LARGE SCALE GENOMIC DNA]</scope>
    <source>
        <strain evidence="12 13">CCUG 70868</strain>
    </source>
</reference>
<dbReference type="InterPro" id="IPR017853">
    <property type="entry name" value="GH"/>
</dbReference>
<evidence type="ECO:0000313" key="12">
    <source>
        <dbReference type="EMBL" id="MBP2622620.1"/>
    </source>
</evidence>
<dbReference type="EMBL" id="PRDG01000001">
    <property type="protein sequence ID" value="MBP2622620.1"/>
    <property type="molecule type" value="Genomic_DNA"/>
</dbReference>
<dbReference type="RefSeq" id="WP_209626660.1">
    <property type="nucleotide sequence ID" value="NZ_PRDG01000001.1"/>
</dbReference>
<keyword evidence="9 10" id="KW-0119">Carbohydrate metabolism</keyword>
<gene>
    <name evidence="10" type="primary">glgB</name>
    <name evidence="12" type="ORF">C4K46_01550</name>
</gene>
<evidence type="ECO:0000256" key="3">
    <source>
        <dbReference type="ARBA" id="ARBA00004964"/>
    </source>
</evidence>
<evidence type="ECO:0000256" key="4">
    <source>
        <dbReference type="ARBA" id="ARBA00009000"/>
    </source>
</evidence>
<evidence type="ECO:0000256" key="10">
    <source>
        <dbReference type="HAMAP-Rule" id="MF_00685"/>
    </source>
</evidence>
<dbReference type="CDD" id="cd02855">
    <property type="entry name" value="E_set_GBE_prok_N"/>
    <property type="match status" value="1"/>
</dbReference>
<dbReference type="Proteomes" id="UP001519296">
    <property type="component" value="Unassembled WGS sequence"/>
</dbReference>
<comment type="similarity">
    <text evidence="4 10">Belongs to the glycosyl hydrolase 13 family. GlgB subfamily.</text>
</comment>
<comment type="pathway">
    <text evidence="3 10">Glycan biosynthesis; glycogen biosynthesis.</text>
</comment>
<feature type="active site" description="Nucleophile" evidence="10">
    <location>
        <position position="304"/>
    </location>
</feature>
<organism evidence="12 13">
    <name type="scientific">Streptococcus oricebi</name>
    <dbReference type="NCBI Taxonomy" id="1547447"/>
    <lineage>
        <taxon>Bacteria</taxon>
        <taxon>Bacillati</taxon>
        <taxon>Bacillota</taxon>
        <taxon>Bacilli</taxon>
        <taxon>Lactobacillales</taxon>
        <taxon>Streptococcaceae</taxon>
        <taxon>Streptococcus</taxon>
    </lineage>
</organism>
<comment type="caution">
    <text evidence="12">The sequence shown here is derived from an EMBL/GenBank/DDBJ whole genome shotgun (WGS) entry which is preliminary data.</text>
</comment>
<dbReference type="HAMAP" id="MF_00685">
    <property type="entry name" value="GlgB"/>
    <property type="match status" value="1"/>
</dbReference>
<dbReference type="Pfam" id="PF02922">
    <property type="entry name" value="CBM_48"/>
    <property type="match status" value="1"/>
</dbReference>
<comment type="function">
    <text evidence="2 10">Catalyzes the formation of the alpha-1,6-glucosidic linkages in glycogen by scission of a 1,4-alpha-linked oligosaccharide from growing alpha-1,4-glucan chains and the subsequent attachment of the oligosaccharide to the alpha-1,6 position.</text>
</comment>
<dbReference type="InterPro" id="IPR013783">
    <property type="entry name" value="Ig-like_fold"/>
</dbReference>
<dbReference type="InterPro" id="IPR006407">
    <property type="entry name" value="GlgB"/>
</dbReference>
<dbReference type="Pfam" id="PF02806">
    <property type="entry name" value="Alpha-amylase_C"/>
    <property type="match status" value="1"/>
</dbReference>
<keyword evidence="7 10" id="KW-0808">Transferase</keyword>
<dbReference type="InterPro" id="IPR013780">
    <property type="entry name" value="Glyco_hydro_b"/>
</dbReference>
<name>A0ABS5B1C0_9STRE</name>
<evidence type="ECO:0000256" key="9">
    <source>
        <dbReference type="ARBA" id="ARBA00023277"/>
    </source>
</evidence>
<keyword evidence="13" id="KW-1185">Reference proteome</keyword>
<evidence type="ECO:0000256" key="1">
    <source>
        <dbReference type="ARBA" id="ARBA00000826"/>
    </source>
</evidence>
<keyword evidence="8 10" id="KW-0320">Glycogen biosynthesis</keyword>
<evidence type="ECO:0000256" key="8">
    <source>
        <dbReference type="ARBA" id="ARBA00023056"/>
    </source>
</evidence>
<evidence type="ECO:0000256" key="6">
    <source>
        <dbReference type="ARBA" id="ARBA00022676"/>
    </source>
</evidence>
<proteinExistence type="inferred from homology"/>
<evidence type="ECO:0000256" key="5">
    <source>
        <dbReference type="ARBA" id="ARBA00022600"/>
    </source>
</evidence>
<dbReference type="SUPFAM" id="SSF81296">
    <property type="entry name" value="E set domains"/>
    <property type="match status" value="1"/>
</dbReference>
<accession>A0ABS5B1C0</accession>
<feature type="domain" description="Glycosyl hydrolase family 13 catalytic" evidence="11">
    <location>
        <begin position="147"/>
        <end position="493"/>
    </location>
</feature>
<dbReference type="Pfam" id="PF00128">
    <property type="entry name" value="Alpha-amylase"/>
    <property type="match status" value="1"/>
</dbReference>
<dbReference type="NCBIfam" id="NF003811">
    <property type="entry name" value="PRK05402.1"/>
    <property type="match status" value="1"/>
</dbReference>
<evidence type="ECO:0000313" key="13">
    <source>
        <dbReference type="Proteomes" id="UP001519296"/>
    </source>
</evidence>
<dbReference type="PANTHER" id="PTHR43651:SF3">
    <property type="entry name" value="1,4-ALPHA-GLUCAN-BRANCHING ENZYME"/>
    <property type="match status" value="1"/>
</dbReference>
<dbReference type="InterPro" id="IPR004193">
    <property type="entry name" value="Glyco_hydro_13_N"/>
</dbReference>
<protein>
    <recommendedName>
        <fullName evidence="10">1,4-alpha-glucan branching enzyme GlgB</fullName>
        <ecNumber evidence="10">2.4.1.18</ecNumber>
    </recommendedName>
    <alternativeName>
        <fullName evidence="10">1,4-alpha-D-glucan:1,4-alpha-D-glucan 6-glucosyl-transferase</fullName>
    </alternativeName>
    <alternativeName>
        <fullName evidence="10">Alpha-(1-&gt;4)-glucan branching enzyme</fullName>
    </alternativeName>
    <alternativeName>
        <fullName evidence="10">Glycogen branching enzyme</fullName>
        <shortName evidence="10">BE</shortName>
    </alternativeName>
</protein>
<dbReference type="SMART" id="SM00642">
    <property type="entry name" value="Aamy"/>
    <property type="match status" value="1"/>
</dbReference>
<keyword evidence="6 10" id="KW-0328">Glycosyltransferase</keyword>
<dbReference type="SUPFAM" id="SSF51445">
    <property type="entry name" value="(Trans)glycosidases"/>
    <property type="match status" value="1"/>
</dbReference>
<dbReference type="InterPro" id="IPR006047">
    <property type="entry name" value="GH13_cat_dom"/>
</dbReference>
<dbReference type="SUPFAM" id="SSF51011">
    <property type="entry name" value="Glycosyl hydrolase domain"/>
    <property type="match status" value="1"/>
</dbReference>
<dbReference type="InterPro" id="IPR014756">
    <property type="entry name" value="Ig_E-set"/>
</dbReference>
<dbReference type="PANTHER" id="PTHR43651">
    <property type="entry name" value="1,4-ALPHA-GLUCAN-BRANCHING ENZYME"/>
    <property type="match status" value="1"/>
</dbReference>
<sequence length="640" mass="74822">MDNNEALRTFTTGENFHLQHYLGAHREERDGKTGYTFRVWAPNAQAVHLIGDFTQWYEGQIPMTRNEAGVWEVFTDLPQEGDIYKYNIKRSSGQEILKIDPLAVYLEERPGTGAVIRTIPEKKWRDGLWLARRKRLGFFSRPVNIYEAHAGSWKRNEDGSPYSFKQLKEELIPYLVEMNYTHIEFMPLMAHPLGLSWGYQLMGYFALEHSYGTPEEFQDFVEECHLNNIGVIVDWVPGHFTINDDALAYYDGTPTFEYQDHDRAHNYGWGALNFDLGKNQVQSFLISSIKFWIDFYHLDGIRVDAVSNMLYLDYDSGPWQPNKDGGNRNYEGYYFLQRLNTVIKLAHPDVMMIAEESSSDTKITGMRELGGLGFDYKWNMGWMNDILRFYEEDPIYRKYDFNLVTFSFMYAFSENFLLPFSHDEVVHGKKSLMHKMWGDRYNQFAGLRNLYTYQICHPGKKLLFMGSEFGQFLEWKSEEALEWGNLEDDLNAKMQRFTSQLNQFYKENRPLWEQDLSYDGLEIIDADNTDQTVLSFIRKSEKGELLICVFNMVPVERKNFTIGVPVAAVYEEVWNTELAEWGGVWQEHNQTVQSQAGLWKDYQQTLTFTLPALGASIWKIKRRLKTKQVGKTSKSKKDIS</sequence>
<evidence type="ECO:0000259" key="11">
    <source>
        <dbReference type="SMART" id="SM00642"/>
    </source>
</evidence>
<dbReference type="InterPro" id="IPR006048">
    <property type="entry name" value="A-amylase/branching_C"/>
</dbReference>
<dbReference type="EC" id="2.4.1.18" evidence="10"/>
<dbReference type="Gene3D" id="3.20.20.80">
    <property type="entry name" value="Glycosidases"/>
    <property type="match status" value="1"/>
</dbReference>
<dbReference type="InterPro" id="IPR037439">
    <property type="entry name" value="Branching_enzy"/>
</dbReference>
<evidence type="ECO:0000256" key="2">
    <source>
        <dbReference type="ARBA" id="ARBA00002953"/>
    </source>
</evidence>